<name>A0A955KY34_9BACT</name>
<accession>A0A955KY34</accession>
<evidence type="ECO:0000313" key="2">
    <source>
        <dbReference type="EMBL" id="MCA9376786.1"/>
    </source>
</evidence>
<reference evidence="2" key="1">
    <citation type="submission" date="2020-04" db="EMBL/GenBank/DDBJ databases">
        <authorList>
            <person name="Zhang T."/>
        </authorList>
    </citation>
    <scope>NUCLEOTIDE SEQUENCE</scope>
    <source>
        <strain evidence="2">HKST-UBA17</strain>
    </source>
</reference>
<dbReference type="Proteomes" id="UP000741282">
    <property type="component" value="Unassembled WGS sequence"/>
</dbReference>
<dbReference type="AlphaFoldDB" id="A0A955KY34"/>
<comment type="caution">
    <text evidence="2">The sequence shown here is derived from an EMBL/GenBank/DDBJ whole genome shotgun (WGS) entry which is preliminary data.</text>
</comment>
<sequence length="144" mass="16608">MRIEASKLIDTFPINLPTSAFIGQLIEMNKYKRLIRNLINKNQPSSKLPDLEAIVRIVFLLSFLFFLVSQLYTNAKLSPLGRDLQTLNTEKDLLIEDNRLLEQEIAKDNSLIIIREYSEKQFNISSKADYDTLFVTDASIQALR</sequence>
<evidence type="ECO:0000256" key="1">
    <source>
        <dbReference type="SAM" id="Phobius"/>
    </source>
</evidence>
<gene>
    <name evidence="2" type="ORF">KC685_02605</name>
</gene>
<keyword evidence="1" id="KW-0472">Membrane</keyword>
<dbReference type="EMBL" id="JAGQLN010000007">
    <property type="protein sequence ID" value="MCA9376786.1"/>
    <property type="molecule type" value="Genomic_DNA"/>
</dbReference>
<feature type="transmembrane region" description="Helical" evidence="1">
    <location>
        <begin position="53"/>
        <end position="72"/>
    </location>
</feature>
<reference evidence="2" key="2">
    <citation type="journal article" date="2021" name="Microbiome">
        <title>Successional dynamics and alternative stable states in a saline activated sludge microbial community over 9 years.</title>
        <authorList>
            <person name="Wang Y."/>
            <person name="Ye J."/>
            <person name="Ju F."/>
            <person name="Liu L."/>
            <person name="Boyd J.A."/>
            <person name="Deng Y."/>
            <person name="Parks D.H."/>
            <person name="Jiang X."/>
            <person name="Yin X."/>
            <person name="Woodcroft B.J."/>
            <person name="Tyson G.W."/>
            <person name="Hugenholtz P."/>
            <person name="Polz M.F."/>
            <person name="Zhang T."/>
        </authorList>
    </citation>
    <scope>NUCLEOTIDE SEQUENCE</scope>
    <source>
        <strain evidence="2">HKST-UBA17</strain>
    </source>
</reference>
<evidence type="ECO:0000313" key="3">
    <source>
        <dbReference type="Proteomes" id="UP000741282"/>
    </source>
</evidence>
<evidence type="ECO:0008006" key="4">
    <source>
        <dbReference type="Google" id="ProtNLM"/>
    </source>
</evidence>
<organism evidence="2 3">
    <name type="scientific">Candidatus Dojkabacteria bacterium</name>
    <dbReference type="NCBI Taxonomy" id="2099670"/>
    <lineage>
        <taxon>Bacteria</taxon>
        <taxon>Candidatus Dojkabacteria</taxon>
    </lineage>
</organism>
<keyword evidence="1" id="KW-0812">Transmembrane</keyword>
<keyword evidence="1" id="KW-1133">Transmembrane helix</keyword>
<proteinExistence type="predicted"/>
<protein>
    <recommendedName>
        <fullName evidence="4">Septum formation initiator family protein</fullName>
    </recommendedName>
</protein>